<evidence type="ECO:0000256" key="7">
    <source>
        <dbReference type="ARBA" id="ARBA00022777"/>
    </source>
</evidence>
<comment type="catalytic activity">
    <reaction evidence="14">
        <text>CMP + ATP = CDP + ADP</text>
        <dbReference type="Rhea" id="RHEA:11600"/>
        <dbReference type="ChEBI" id="CHEBI:30616"/>
        <dbReference type="ChEBI" id="CHEBI:58069"/>
        <dbReference type="ChEBI" id="CHEBI:60377"/>
        <dbReference type="ChEBI" id="CHEBI:456216"/>
        <dbReference type="EC" id="2.7.4.14"/>
    </reaction>
</comment>
<protein>
    <recommendedName>
        <fullName evidence="17">UMP-CMP kinase 2, mitochondrial</fullName>
        <ecNumber evidence="16">2.7.4.14</ecNumber>
        <ecNumber evidence="3">2.7.4.9</ecNumber>
    </recommendedName>
    <alternativeName>
        <fullName evidence="18">Nucleoside-diphosphate kinase</fullName>
    </alternativeName>
</protein>
<dbReference type="AlphaFoldDB" id="A0A8T3DIB2"/>
<dbReference type="InterPro" id="IPR027417">
    <property type="entry name" value="P-loop_NTPase"/>
</dbReference>
<organism evidence="20 21">
    <name type="scientific">Albula goreensis</name>
    <dbReference type="NCBI Taxonomy" id="1534307"/>
    <lineage>
        <taxon>Eukaryota</taxon>
        <taxon>Metazoa</taxon>
        <taxon>Chordata</taxon>
        <taxon>Craniata</taxon>
        <taxon>Vertebrata</taxon>
        <taxon>Euteleostomi</taxon>
        <taxon>Actinopterygii</taxon>
        <taxon>Neopterygii</taxon>
        <taxon>Teleostei</taxon>
        <taxon>Albuliformes</taxon>
        <taxon>Albulidae</taxon>
        <taxon>Albula</taxon>
    </lineage>
</organism>
<dbReference type="FunFam" id="3.40.50.300:FF:001133">
    <property type="entry name" value="UMP-CMP kinase 2, mitochondrial"/>
    <property type="match status" value="1"/>
</dbReference>
<comment type="subcellular location">
    <subcellularLocation>
        <location evidence="1">Mitochondrion</location>
    </subcellularLocation>
</comment>
<feature type="domain" description="Thymidylate kinase-like" evidence="19">
    <location>
        <begin position="291"/>
        <end position="413"/>
    </location>
</feature>
<keyword evidence="21" id="KW-1185">Reference proteome</keyword>
<comment type="catalytic activity">
    <reaction evidence="13">
        <text>dTMP + ATP = dTDP + ADP</text>
        <dbReference type="Rhea" id="RHEA:13517"/>
        <dbReference type="ChEBI" id="CHEBI:30616"/>
        <dbReference type="ChEBI" id="CHEBI:58369"/>
        <dbReference type="ChEBI" id="CHEBI:63528"/>
        <dbReference type="ChEBI" id="CHEBI:456216"/>
        <dbReference type="EC" id="2.7.4.9"/>
    </reaction>
</comment>
<keyword evidence="11" id="KW-0175">Coiled coil</keyword>
<evidence type="ECO:0000256" key="11">
    <source>
        <dbReference type="ARBA" id="ARBA00023054"/>
    </source>
</evidence>
<dbReference type="EC" id="2.7.4.9" evidence="3"/>
<evidence type="ECO:0000256" key="4">
    <source>
        <dbReference type="ARBA" id="ARBA00022679"/>
    </source>
</evidence>
<evidence type="ECO:0000256" key="14">
    <source>
        <dbReference type="ARBA" id="ARBA00051396"/>
    </source>
</evidence>
<evidence type="ECO:0000256" key="10">
    <source>
        <dbReference type="ARBA" id="ARBA00022975"/>
    </source>
</evidence>
<comment type="catalytic activity">
    <reaction evidence="15">
        <text>dCMP + ATP = dCDP + ADP</text>
        <dbReference type="Rhea" id="RHEA:25094"/>
        <dbReference type="ChEBI" id="CHEBI:30616"/>
        <dbReference type="ChEBI" id="CHEBI:57566"/>
        <dbReference type="ChEBI" id="CHEBI:58593"/>
        <dbReference type="ChEBI" id="CHEBI:456216"/>
        <dbReference type="EC" id="2.7.4.14"/>
    </reaction>
</comment>
<keyword evidence="4" id="KW-0808">Transferase</keyword>
<evidence type="ECO:0000256" key="1">
    <source>
        <dbReference type="ARBA" id="ARBA00004173"/>
    </source>
</evidence>
<comment type="similarity">
    <text evidence="2">Belongs to the thymidylate kinase family.</text>
</comment>
<evidence type="ECO:0000256" key="16">
    <source>
        <dbReference type="ARBA" id="ARBA00066590"/>
    </source>
</evidence>
<evidence type="ECO:0000259" key="19">
    <source>
        <dbReference type="Pfam" id="PF02223"/>
    </source>
</evidence>
<dbReference type="OrthoDB" id="425602at2759"/>
<evidence type="ECO:0000313" key="21">
    <source>
        <dbReference type="Proteomes" id="UP000829720"/>
    </source>
</evidence>
<dbReference type="GO" id="GO:0005524">
    <property type="term" value="F:ATP binding"/>
    <property type="evidence" value="ECO:0007669"/>
    <property type="project" value="UniProtKB-KW"/>
</dbReference>
<keyword evidence="10" id="KW-0665">Pyrimidine biosynthesis</keyword>
<dbReference type="InterPro" id="IPR018094">
    <property type="entry name" value="Thymidylate_kinase"/>
</dbReference>
<dbReference type="GO" id="GO:0005739">
    <property type="term" value="C:mitochondrion"/>
    <property type="evidence" value="ECO:0007669"/>
    <property type="project" value="UniProtKB-SubCell"/>
</dbReference>
<dbReference type="SUPFAM" id="SSF52540">
    <property type="entry name" value="P-loop containing nucleoside triphosphate hydrolases"/>
    <property type="match status" value="1"/>
</dbReference>
<keyword evidence="8" id="KW-0067">ATP-binding</keyword>
<proteinExistence type="inferred from homology"/>
<gene>
    <name evidence="20" type="ORF">AGOR_G00110400</name>
</gene>
<name>A0A8T3DIB2_9TELE</name>
<evidence type="ECO:0000256" key="3">
    <source>
        <dbReference type="ARBA" id="ARBA00012980"/>
    </source>
</evidence>
<keyword evidence="9" id="KW-0809">Transit peptide</keyword>
<keyword evidence="7" id="KW-0418">Kinase</keyword>
<keyword evidence="6" id="KW-0547">Nucleotide-binding</keyword>
<keyword evidence="5" id="KW-0545">Nucleotide biosynthesis</keyword>
<comment type="caution">
    <text evidence="20">The sequence shown here is derived from an EMBL/GenBank/DDBJ whole genome shotgun (WGS) entry which is preliminary data.</text>
</comment>
<dbReference type="GO" id="GO:0004550">
    <property type="term" value="F:nucleoside diphosphate kinase activity"/>
    <property type="evidence" value="ECO:0007669"/>
    <property type="project" value="TreeGrafter"/>
</dbReference>
<dbReference type="GO" id="GO:0006227">
    <property type="term" value="P:dUDP biosynthetic process"/>
    <property type="evidence" value="ECO:0007669"/>
    <property type="project" value="TreeGrafter"/>
</dbReference>
<evidence type="ECO:0000256" key="12">
    <source>
        <dbReference type="ARBA" id="ARBA00023128"/>
    </source>
</evidence>
<dbReference type="HAMAP" id="MF_00165">
    <property type="entry name" value="Thymidylate_kinase"/>
    <property type="match status" value="1"/>
</dbReference>
<evidence type="ECO:0000256" key="17">
    <source>
        <dbReference type="ARBA" id="ARBA00070686"/>
    </source>
</evidence>
<evidence type="ECO:0000256" key="9">
    <source>
        <dbReference type="ARBA" id="ARBA00022946"/>
    </source>
</evidence>
<dbReference type="EC" id="2.7.4.14" evidence="16"/>
<evidence type="ECO:0000256" key="2">
    <source>
        <dbReference type="ARBA" id="ARBA00009776"/>
    </source>
</evidence>
<dbReference type="PANTHER" id="PTHR10344">
    <property type="entry name" value="THYMIDYLATE KINASE"/>
    <property type="match status" value="1"/>
</dbReference>
<keyword evidence="12" id="KW-0496">Mitochondrion</keyword>
<dbReference type="GO" id="GO:0004798">
    <property type="term" value="F:dTMP kinase activity"/>
    <property type="evidence" value="ECO:0007669"/>
    <property type="project" value="UniProtKB-EC"/>
</dbReference>
<evidence type="ECO:0000256" key="15">
    <source>
        <dbReference type="ARBA" id="ARBA00051598"/>
    </source>
</evidence>
<accession>A0A8T3DIB2</accession>
<dbReference type="InterPro" id="IPR039430">
    <property type="entry name" value="Thymidylate_kin-like_dom"/>
</dbReference>
<dbReference type="Proteomes" id="UP000829720">
    <property type="component" value="Unassembled WGS sequence"/>
</dbReference>
<sequence length="424" mass="48042">MAKRMLSRWGQWYSRVFAVECDHSTDPLYFALSKTPQERHYDERQAFYEKLFEGAKCYSVHVCTDDRFQRALLYEALKNNVIPRLPTGCSVLDAFSFHPDVSNSLFRGFFIKDATNLPETAPILGELVKNSGMSVCTYVREENSQRWWQHLLSEAEDGSAAATEKYYVVPSEIPHRHPSTLNIMGNDVFYNFEDAYKVMEQCKDIIPVSEELLKLVGPNLTQKKEGRFPVIVIEGLDATGKTTLTHSLTTTLDATLLRSPPTCLSPWRPCFDSEPALLRRAFYALGNYITASQIAAASRHSPVIVDRYWHSTAAYAIATATSGKVGNLPSPGSEVYRWPCDLLRPDLVLLLTVSPEERLRRLSVRGVEKTREEAELEANHLFRNKVEQAYKRVEDPACVVVDANPPPDQVLQQVLLLIKDKCHL</sequence>
<evidence type="ECO:0000256" key="6">
    <source>
        <dbReference type="ARBA" id="ARBA00022741"/>
    </source>
</evidence>
<dbReference type="GO" id="GO:0006233">
    <property type="term" value="P:dTDP biosynthetic process"/>
    <property type="evidence" value="ECO:0007669"/>
    <property type="project" value="InterPro"/>
</dbReference>
<evidence type="ECO:0000256" key="8">
    <source>
        <dbReference type="ARBA" id="ARBA00022840"/>
    </source>
</evidence>
<reference evidence="20" key="1">
    <citation type="submission" date="2021-01" db="EMBL/GenBank/DDBJ databases">
        <authorList>
            <person name="Zahm M."/>
            <person name="Roques C."/>
            <person name="Cabau C."/>
            <person name="Klopp C."/>
            <person name="Donnadieu C."/>
            <person name="Jouanno E."/>
            <person name="Lampietro C."/>
            <person name="Louis A."/>
            <person name="Herpin A."/>
            <person name="Echchiki A."/>
            <person name="Berthelot C."/>
            <person name="Parey E."/>
            <person name="Roest-Crollius H."/>
            <person name="Braasch I."/>
            <person name="Postlethwait J."/>
            <person name="Bobe J."/>
            <person name="Montfort J."/>
            <person name="Bouchez O."/>
            <person name="Begum T."/>
            <person name="Mejri S."/>
            <person name="Adams A."/>
            <person name="Chen W.-J."/>
            <person name="Guiguen Y."/>
        </authorList>
    </citation>
    <scope>NUCLEOTIDE SEQUENCE</scope>
    <source>
        <tissue evidence="20">Blood</tissue>
    </source>
</reference>
<evidence type="ECO:0000256" key="18">
    <source>
        <dbReference type="ARBA" id="ARBA00076149"/>
    </source>
</evidence>
<evidence type="ECO:0000313" key="20">
    <source>
        <dbReference type="EMBL" id="KAI1895790.1"/>
    </source>
</evidence>
<dbReference type="Pfam" id="PF02223">
    <property type="entry name" value="Thymidylate_kin"/>
    <property type="match status" value="1"/>
</dbReference>
<dbReference type="GO" id="GO:0006235">
    <property type="term" value="P:dTTP biosynthetic process"/>
    <property type="evidence" value="ECO:0007669"/>
    <property type="project" value="TreeGrafter"/>
</dbReference>
<dbReference type="Gene3D" id="3.40.50.300">
    <property type="entry name" value="P-loop containing nucleotide triphosphate hydrolases"/>
    <property type="match status" value="1"/>
</dbReference>
<evidence type="ECO:0000256" key="5">
    <source>
        <dbReference type="ARBA" id="ARBA00022727"/>
    </source>
</evidence>
<dbReference type="PANTHER" id="PTHR10344:SF4">
    <property type="entry name" value="UMP-CMP KINASE 2, MITOCHONDRIAL"/>
    <property type="match status" value="1"/>
</dbReference>
<evidence type="ECO:0000256" key="13">
    <source>
        <dbReference type="ARBA" id="ARBA00048743"/>
    </source>
</evidence>
<dbReference type="EMBL" id="JAERUA010000009">
    <property type="protein sequence ID" value="KAI1895790.1"/>
    <property type="molecule type" value="Genomic_DNA"/>
</dbReference>